<dbReference type="Gene3D" id="1.25.40.10">
    <property type="entry name" value="Tetratricopeptide repeat domain"/>
    <property type="match status" value="5"/>
</dbReference>
<dbReference type="SUPFAM" id="SSF48452">
    <property type="entry name" value="TPR-like"/>
    <property type="match status" value="1"/>
</dbReference>
<feature type="repeat" description="PPR" evidence="3">
    <location>
        <begin position="478"/>
        <end position="512"/>
    </location>
</feature>
<dbReference type="PROSITE" id="PS51375">
    <property type="entry name" value="PPR"/>
    <property type="match status" value="7"/>
</dbReference>
<comment type="caution">
    <text evidence="5">The sequence shown here is derived from an EMBL/GenBank/DDBJ whole genome shotgun (WGS) entry which is preliminary data.</text>
</comment>
<evidence type="ECO:0000256" key="2">
    <source>
        <dbReference type="ARBA" id="ARBA00022737"/>
    </source>
</evidence>
<dbReference type="NCBIfam" id="TIGR00756">
    <property type="entry name" value="PPR"/>
    <property type="match status" value="6"/>
</dbReference>
<dbReference type="GO" id="GO:0016070">
    <property type="term" value="P:RNA metabolic process"/>
    <property type="evidence" value="ECO:0007669"/>
    <property type="project" value="UniProtKB-ARBA"/>
</dbReference>
<proteinExistence type="inferred from homology"/>
<reference evidence="5 6" key="1">
    <citation type="submission" date="2022-03" db="EMBL/GenBank/DDBJ databases">
        <authorList>
            <person name="Macdonald S."/>
            <person name="Ahmed S."/>
            <person name="Newling K."/>
        </authorList>
    </citation>
    <scope>NUCLEOTIDE SEQUENCE [LARGE SCALE GENOMIC DNA]</scope>
</reference>
<evidence type="ECO:0000313" key="6">
    <source>
        <dbReference type="Proteomes" id="UP001642260"/>
    </source>
</evidence>
<dbReference type="FunFam" id="1.25.40.10:FF:000344">
    <property type="entry name" value="Pentatricopeptide repeat-containing protein"/>
    <property type="match status" value="1"/>
</dbReference>
<dbReference type="Pfam" id="PF01535">
    <property type="entry name" value="PPR"/>
    <property type="match status" value="9"/>
</dbReference>
<evidence type="ECO:0000313" key="5">
    <source>
        <dbReference type="EMBL" id="CAH8349866.1"/>
    </source>
</evidence>
<dbReference type="InterPro" id="IPR032867">
    <property type="entry name" value="DYW_dom"/>
</dbReference>
<feature type="repeat" description="PPR" evidence="3">
    <location>
        <begin position="615"/>
        <end position="649"/>
    </location>
</feature>
<dbReference type="EMBL" id="CAKOAT010164043">
    <property type="protein sequence ID" value="CAH8349866.1"/>
    <property type="molecule type" value="Genomic_DNA"/>
</dbReference>
<evidence type="ECO:0000256" key="1">
    <source>
        <dbReference type="ARBA" id="ARBA00006643"/>
    </source>
</evidence>
<dbReference type="InterPro" id="IPR011990">
    <property type="entry name" value="TPR-like_helical_dom_sf"/>
</dbReference>
<dbReference type="AlphaFoldDB" id="A0ABC8K5S4"/>
<gene>
    <name evidence="5" type="ORF">ERUC_LOCUS17796</name>
</gene>
<dbReference type="FunFam" id="1.25.40.10:FF:000566">
    <property type="entry name" value="Pentatricopeptide repeat-containing protein"/>
    <property type="match status" value="1"/>
</dbReference>
<evidence type="ECO:0000256" key="3">
    <source>
        <dbReference type="PROSITE-ProRule" id="PRU00708"/>
    </source>
</evidence>
<feature type="repeat" description="PPR" evidence="3">
    <location>
        <begin position="513"/>
        <end position="547"/>
    </location>
</feature>
<dbReference type="Pfam" id="PF20431">
    <property type="entry name" value="E_motif"/>
    <property type="match status" value="1"/>
</dbReference>
<comment type="similarity">
    <text evidence="1">Belongs to the PPR family. PCMP-H subfamily.</text>
</comment>
<dbReference type="InterPro" id="IPR046848">
    <property type="entry name" value="E_motif"/>
</dbReference>
<feature type="domain" description="DYW" evidence="4">
    <location>
        <begin position="693"/>
        <end position="786"/>
    </location>
</feature>
<name>A0ABC8K5S4_ERUVS</name>
<dbReference type="Pfam" id="PF13041">
    <property type="entry name" value="PPR_2"/>
    <property type="match status" value="3"/>
</dbReference>
<accession>A0ABC8K5S4</accession>
<dbReference type="InterPro" id="IPR002885">
    <property type="entry name" value="PPR_rpt"/>
</dbReference>
<keyword evidence="2" id="KW-0677">Repeat</keyword>
<dbReference type="InterPro" id="IPR046960">
    <property type="entry name" value="PPR_At4g14850-like_plant"/>
</dbReference>
<feature type="repeat" description="PPR" evidence="3">
    <location>
        <begin position="214"/>
        <end position="244"/>
    </location>
</feature>
<dbReference type="Pfam" id="PF14432">
    <property type="entry name" value="DYW_deaminase"/>
    <property type="match status" value="1"/>
</dbReference>
<protein>
    <recommendedName>
        <fullName evidence="4">DYW domain-containing protein</fullName>
    </recommendedName>
</protein>
<evidence type="ECO:0000259" key="4">
    <source>
        <dbReference type="Pfam" id="PF14432"/>
    </source>
</evidence>
<feature type="repeat" description="PPR" evidence="3">
    <location>
        <begin position="346"/>
        <end position="380"/>
    </location>
</feature>
<dbReference type="PANTHER" id="PTHR47926">
    <property type="entry name" value="PENTATRICOPEPTIDE REPEAT-CONTAINING PROTEIN"/>
    <property type="match status" value="1"/>
</dbReference>
<organism evidence="5 6">
    <name type="scientific">Eruca vesicaria subsp. sativa</name>
    <name type="common">Garden rocket</name>
    <name type="synonym">Eruca sativa</name>
    <dbReference type="NCBI Taxonomy" id="29727"/>
    <lineage>
        <taxon>Eukaryota</taxon>
        <taxon>Viridiplantae</taxon>
        <taxon>Streptophyta</taxon>
        <taxon>Embryophyta</taxon>
        <taxon>Tracheophyta</taxon>
        <taxon>Spermatophyta</taxon>
        <taxon>Magnoliopsida</taxon>
        <taxon>eudicotyledons</taxon>
        <taxon>Gunneridae</taxon>
        <taxon>Pentapetalae</taxon>
        <taxon>rosids</taxon>
        <taxon>malvids</taxon>
        <taxon>Brassicales</taxon>
        <taxon>Brassicaceae</taxon>
        <taxon>Brassiceae</taxon>
        <taxon>Eruca</taxon>
    </lineage>
</organism>
<feature type="repeat" description="PPR" evidence="3">
    <location>
        <begin position="112"/>
        <end position="146"/>
    </location>
</feature>
<feature type="repeat" description="PPR" evidence="3">
    <location>
        <begin position="246"/>
        <end position="280"/>
    </location>
</feature>
<keyword evidence="6" id="KW-1185">Reference proteome</keyword>
<dbReference type="PANTHER" id="PTHR47926:SF541">
    <property type="entry name" value="DYW DOMAIN-CONTAINING PROTEIN"/>
    <property type="match status" value="1"/>
</dbReference>
<dbReference type="Proteomes" id="UP001642260">
    <property type="component" value="Unassembled WGS sequence"/>
</dbReference>
<sequence length="786" mass="88439">MQPNPELIRTIANRYAANLTLCFPLRRTSLQLARAIHANIITFGFQPRAHILNRLIDVYCKSSELRYARHLFDEIPQPDKIARTTIISGYSASGDITLARDVFEETPLSMRDTVMYNAMITGLTHSHDGYSAVNMFREMKREGFRPDNFTYASVLAGLALVVEEEKECVQFHGAALKSGAGSITSVMNALVSVYSKCVPLHSARKVFDEISEKDERSWTSMMTGYVKNGCFDLGLELLEGMDEGMKLVAYNALISGYVHRGFYQEALEMVRRMVGDGIELDAFTYPSVLRACATSGLIQVGKQVHGYALRRQDFSFHLDNSLVSLYYKCGKFGEARAIFDKMPAKDLVSWNALLSGYVSSGHIGEAKMLFKEMEEKNILTWMIMISGLADNGFGEEGLRLFSCMRKEGFEPCDYAFSGVIKSCAVLGAYCNGQQFHAQLVKIGFDSSLSAGNALITMYAKCGVVEEARRVFMTMPCQDSVSWNALIAALGQHGHGAEAVEVYEEMLKEGIKPDRITFLTVLTACSHAGLVDQGRKYFDSMETVYCIPPGADHYSRLIDLLCRSGRFSEAESVINSLPFEPSAQIWEALLSGCRVYGNMELGIVAAEKLFELIPEHDGTYMLLSNMYAATGKWEEAARVRKLMRDRGVKKELACSWIEVETQVHRFLVDDTSHPEAEAVYKYLQELGKEMRRLGYVPDTNFVLHDVESDGHKQDMLITHSEKIAVAFGLMKLPPGRVIRVFKNLRTCGDCHNFFMYLSRVVQRDIILRDRKRFHHFRNGECSCGNFW</sequence>